<evidence type="ECO:0000256" key="2">
    <source>
        <dbReference type="ARBA" id="ARBA00022692"/>
    </source>
</evidence>
<evidence type="ECO:0000256" key="3">
    <source>
        <dbReference type="ARBA" id="ARBA00022989"/>
    </source>
</evidence>
<feature type="transmembrane region" description="Helical" evidence="5">
    <location>
        <begin position="51"/>
        <end position="69"/>
    </location>
</feature>
<dbReference type="InterPro" id="IPR006419">
    <property type="entry name" value="NMN_transpt_PnuC"/>
</dbReference>
<dbReference type="Proteomes" id="UP000178851">
    <property type="component" value="Unassembled WGS sequence"/>
</dbReference>
<keyword evidence="3 5" id="KW-1133">Transmembrane helix</keyword>
<dbReference type="Pfam" id="PF04973">
    <property type="entry name" value="NMN_transporter"/>
    <property type="match status" value="1"/>
</dbReference>
<evidence type="ECO:0000256" key="5">
    <source>
        <dbReference type="SAM" id="Phobius"/>
    </source>
</evidence>
<evidence type="ECO:0000256" key="1">
    <source>
        <dbReference type="ARBA" id="ARBA00004141"/>
    </source>
</evidence>
<evidence type="ECO:0000256" key="4">
    <source>
        <dbReference type="ARBA" id="ARBA00023136"/>
    </source>
</evidence>
<gene>
    <name evidence="6" type="ORF">A2627_05195</name>
</gene>
<sequence>MDNFFAVLLFIFTTLGLLLVSLKNKWGFVIGLIGQLLFLTAAYLDKMRGLIVLSVVLIPIWIFGIYNWFHKDKVTK</sequence>
<organism evidence="6 7">
    <name type="scientific">Candidatus Woesebacteria bacterium RIFCSPHIGHO2_01_FULL_39_28</name>
    <dbReference type="NCBI Taxonomy" id="1802496"/>
    <lineage>
        <taxon>Bacteria</taxon>
        <taxon>Candidatus Woeseibacteriota</taxon>
    </lineage>
</organism>
<accession>A0A1F7Y8W9</accession>
<dbReference type="AlphaFoldDB" id="A0A1F7Y8W9"/>
<evidence type="ECO:0000313" key="7">
    <source>
        <dbReference type="Proteomes" id="UP000178851"/>
    </source>
</evidence>
<keyword evidence="4 5" id="KW-0472">Membrane</keyword>
<feature type="transmembrane region" description="Helical" evidence="5">
    <location>
        <begin position="26"/>
        <end position="44"/>
    </location>
</feature>
<evidence type="ECO:0008006" key="8">
    <source>
        <dbReference type="Google" id="ProtNLM"/>
    </source>
</evidence>
<protein>
    <recommendedName>
        <fullName evidence="8">Nicotinamide mononucleotide transporter PnuC</fullName>
    </recommendedName>
</protein>
<evidence type="ECO:0000313" key="6">
    <source>
        <dbReference type="EMBL" id="OGM23753.1"/>
    </source>
</evidence>
<keyword evidence="2 5" id="KW-0812">Transmembrane</keyword>
<name>A0A1F7Y8W9_9BACT</name>
<dbReference type="EMBL" id="MGGI01000037">
    <property type="protein sequence ID" value="OGM23753.1"/>
    <property type="molecule type" value="Genomic_DNA"/>
</dbReference>
<comment type="caution">
    <text evidence="6">The sequence shown here is derived from an EMBL/GenBank/DDBJ whole genome shotgun (WGS) entry which is preliminary data.</text>
</comment>
<reference evidence="6 7" key="1">
    <citation type="journal article" date="2016" name="Nat. Commun.">
        <title>Thousands of microbial genomes shed light on interconnected biogeochemical processes in an aquifer system.</title>
        <authorList>
            <person name="Anantharaman K."/>
            <person name="Brown C.T."/>
            <person name="Hug L.A."/>
            <person name="Sharon I."/>
            <person name="Castelle C.J."/>
            <person name="Probst A.J."/>
            <person name="Thomas B.C."/>
            <person name="Singh A."/>
            <person name="Wilkins M.J."/>
            <person name="Karaoz U."/>
            <person name="Brodie E.L."/>
            <person name="Williams K.H."/>
            <person name="Hubbard S.S."/>
            <person name="Banfield J.F."/>
        </authorList>
    </citation>
    <scope>NUCLEOTIDE SEQUENCE [LARGE SCALE GENOMIC DNA]</scope>
</reference>
<comment type="subcellular location">
    <subcellularLocation>
        <location evidence="1">Membrane</location>
        <topology evidence="1">Multi-pass membrane protein</topology>
    </subcellularLocation>
</comment>
<proteinExistence type="predicted"/>